<keyword evidence="1 6" id="KW-0597">Phosphoprotein</keyword>
<dbReference type="SUPFAM" id="SSF52172">
    <property type="entry name" value="CheY-like"/>
    <property type="match status" value="1"/>
</dbReference>
<dbReference type="GO" id="GO:0000156">
    <property type="term" value="F:phosphorelay response regulator activity"/>
    <property type="evidence" value="ECO:0007669"/>
    <property type="project" value="TreeGrafter"/>
</dbReference>
<dbReference type="EMBL" id="CP012673">
    <property type="protein sequence ID" value="AUX41482.1"/>
    <property type="molecule type" value="Genomic_DNA"/>
</dbReference>
<name>A0A2L0EQE5_SORCE</name>
<feature type="domain" description="Response regulatory" evidence="8">
    <location>
        <begin position="3"/>
        <end position="115"/>
    </location>
</feature>
<dbReference type="CDD" id="cd00383">
    <property type="entry name" value="trans_reg_C"/>
    <property type="match status" value="1"/>
</dbReference>
<evidence type="ECO:0000313" key="11">
    <source>
        <dbReference type="Proteomes" id="UP000238348"/>
    </source>
</evidence>
<dbReference type="OrthoDB" id="9793321at2"/>
<proteinExistence type="predicted"/>
<dbReference type="AlphaFoldDB" id="A0A2L0EQE5"/>
<dbReference type="Gene3D" id="3.40.50.2300">
    <property type="match status" value="1"/>
</dbReference>
<dbReference type="InterPro" id="IPR011006">
    <property type="entry name" value="CheY-like_superfamily"/>
</dbReference>
<evidence type="ECO:0000259" key="9">
    <source>
        <dbReference type="PROSITE" id="PS51755"/>
    </source>
</evidence>
<dbReference type="Pfam" id="PF00486">
    <property type="entry name" value="Trans_reg_C"/>
    <property type="match status" value="1"/>
</dbReference>
<dbReference type="InterPro" id="IPR016032">
    <property type="entry name" value="Sig_transdc_resp-reg_C-effctor"/>
</dbReference>
<dbReference type="Pfam" id="PF00072">
    <property type="entry name" value="Response_reg"/>
    <property type="match status" value="1"/>
</dbReference>
<feature type="modified residue" description="4-aspartylphosphate" evidence="6">
    <location>
        <position position="50"/>
    </location>
</feature>
<keyword evidence="5" id="KW-0804">Transcription</keyword>
<keyword evidence="3" id="KW-0805">Transcription regulation</keyword>
<sequence length="233" mass="24874">MAKVLVVEDEPAIAESIAYFLRRDGFATTVATTLAAAEREIDKADLIILDLMLPDGSGFDLIGQVRRSAARAAIIVLSSRDSEADRVAALETGADDYVTKPFSPREIVARVRAVLRRAAPPSPSTAPAAPLPLIVDEATRRAHVNGQKVDLTRVEFDLLACMLAAPGGVFTRAQLIDRVWGDGFAITDRTIDSHVKGLRKKVVEAGGDADLIETVRGVGYRVADRPSSAEGGD</sequence>
<evidence type="ECO:0000256" key="2">
    <source>
        <dbReference type="ARBA" id="ARBA00023012"/>
    </source>
</evidence>
<feature type="DNA-binding region" description="OmpR/PhoB-type" evidence="7">
    <location>
        <begin position="123"/>
        <end position="224"/>
    </location>
</feature>
<organism evidence="10 11">
    <name type="scientific">Sorangium cellulosum</name>
    <name type="common">Polyangium cellulosum</name>
    <dbReference type="NCBI Taxonomy" id="56"/>
    <lineage>
        <taxon>Bacteria</taxon>
        <taxon>Pseudomonadati</taxon>
        <taxon>Myxococcota</taxon>
        <taxon>Polyangia</taxon>
        <taxon>Polyangiales</taxon>
        <taxon>Polyangiaceae</taxon>
        <taxon>Sorangium</taxon>
    </lineage>
</organism>
<dbReference type="PROSITE" id="PS51755">
    <property type="entry name" value="OMPR_PHOB"/>
    <property type="match status" value="1"/>
</dbReference>
<dbReference type="Gene3D" id="1.10.10.10">
    <property type="entry name" value="Winged helix-like DNA-binding domain superfamily/Winged helix DNA-binding domain"/>
    <property type="match status" value="1"/>
</dbReference>
<evidence type="ECO:0000256" key="6">
    <source>
        <dbReference type="PROSITE-ProRule" id="PRU00169"/>
    </source>
</evidence>
<feature type="domain" description="OmpR/PhoB-type" evidence="9">
    <location>
        <begin position="123"/>
        <end position="224"/>
    </location>
</feature>
<evidence type="ECO:0000256" key="5">
    <source>
        <dbReference type="ARBA" id="ARBA00023163"/>
    </source>
</evidence>
<dbReference type="GO" id="GO:0032993">
    <property type="term" value="C:protein-DNA complex"/>
    <property type="evidence" value="ECO:0007669"/>
    <property type="project" value="TreeGrafter"/>
</dbReference>
<dbReference type="PANTHER" id="PTHR48111">
    <property type="entry name" value="REGULATOR OF RPOS"/>
    <property type="match status" value="1"/>
</dbReference>
<dbReference type="SMART" id="SM00448">
    <property type="entry name" value="REC"/>
    <property type="match status" value="1"/>
</dbReference>
<dbReference type="Proteomes" id="UP000238348">
    <property type="component" value="Chromosome"/>
</dbReference>
<dbReference type="InterPro" id="IPR039420">
    <property type="entry name" value="WalR-like"/>
</dbReference>
<dbReference type="GO" id="GO:0006355">
    <property type="term" value="P:regulation of DNA-templated transcription"/>
    <property type="evidence" value="ECO:0007669"/>
    <property type="project" value="InterPro"/>
</dbReference>
<gene>
    <name evidence="10" type="primary">ompR</name>
    <name evidence="10" type="ORF">SOCE26_028960</name>
</gene>
<dbReference type="PROSITE" id="PS50110">
    <property type="entry name" value="RESPONSE_REGULATORY"/>
    <property type="match status" value="1"/>
</dbReference>
<dbReference type="InterPro" id="IPR036388">
    <property type="entry name" value="WH-like_DNA-bd_sf"/>
</dbReference>
<accession>A0A2L0EQE5</accession>
<dbReference type="SUPFAM" id="SSF46894">
    <property type="entry name" value="C-terminal effector domain of the bipartite response regulators"/>
    <property type="match status" value="1"/>
</dbReference>
<evidence type="ECO:0000256" key="4">
    <source>
        <dbReference type="ARBA" id="ARBA00023125"/>
    </source>
</evidence>
<dbReference type="InterPro" id="IPR001789">
    <property type="entry name" value="Sig_transdc_resp-reg_receiver"/>
</dbReference>
<dbReference type="Gene3D" id="6.10.250.690">
    <property type="match status" value="1"/>
</dbReference>
<dbReference type="PANTHER" id="PTHR48111:SF4">
    <property type="entry name" value="DNA-BINDING DUAL TRANSCRIPTIONAL REGULATOR OMPR"/>
    <property type="match status" value="1"/>
</dbReference>
<protein>
    <submittedName>
        <fullName evidence="10">Transcriptional regulator</fullName>
    </submittedName>
</protein>
<evidence type="ECO:0000256" key="1">
    <source>
        <dbReference type="ARBA" id="ARBA00022553"/>
    </source>
</evidence>
<evidence type="ECO:0000256" key="3">
    <source>
        <dbReference type="ARBA" id="ARBA00023015"/>
    </source>
</evidence>
<keyword evidence="4 7" id="KW-0238">DNA-binding</keyword>
<evidence type="ECO:0000259" key="8">
    <source>
        <dbReference type="PROSITE" id="PS50110"/>
    </source>
</evidence>
<dbReference type="GO" id="GO:0000976">
    <property type="term" value="F:transcription cis-regulatory region binding"/>
    <property type="evidence" value="ECO:0007669"/>
    <property type="project" value="TreeGrafter"/>
</dbReference>
<keyword evidence="2" id="KW-0902">Two-component regulatory system</keyword>
<dbReference type="InterPro" id="IPR001867">
    <property type="entry name" value="OmpR/PhoB-type_DNA-bd"/>
</dbReference>
<dbReference type="SMART" id="SM00862">
    <property type="entry name" value="Trans_reg_C"/>
    <property type="match status" value="1"/>
</dbReference>
<evidence type="ECO:0000313" key="10">
    <source>
        <dbReference type="EMBL" id="AUX41482.1"/>
    </source>
</evidence>
<dbReference type="RefSeq" id="WP_104979791.1">
    <property type="nucleotide sequence ID" value="NZ_CP012673.1"/>
</dbReference>
<reference evidence="10 11" key="1">
    <citation type="submission" date="2015-09" db="EMBL/GenBank/DDBJ databases">
        <title>Sorangium comparison.</title>
        <authorList>
            <person name="Zaburannyi N."/>
            <person name="Bunk B."/>
            <person name="Overmann J."/>
            <person name="Mueller R."/>
        </authorList>
    </citation>
    <scope>NUCLEOTIDE SEQUENCE [LARGE SCALE GENOMIC DNA]</scope>
    <source>
        <strain evidence="10 11">So ce26</strain>
    </source>
</reference>
<dbReference type="GO" id="GO:0005829">
    <property type="term" value="C:cytosol"/>
    <property type="evidence" value="ECO:0007669"/>
    <property type="project" value="TreeGrafter"/>
</dbReference>
<evidence type="ECO:0000256" key="7">
    <source>
        <dbReference type="PROSITE-ProRule" id="PRU01091"/>
    </source>
</evidence>